<keyword evidence="1" id="KW-0808">Transferase</keyword>
<evidence type="ECO:0000256" key="2">
    <source>
        <dbReference type="ARBA" id="ARBA00023268"/>
    </source>
</evidence>
<dbReference type="AlphaFoldDB" id="C4TC19"/>
<dbReference type="Gene3D" id="3.30.70.3290">
    <property type="match status" value="1"/>
</dbReference>
<dbReference type="SUPFAM" id="SSF52151">
    <property type="entry name" value="FabD/lysophospholipase-like"/>
    <property type="match status" value="1"/>
</dbReference>
<dbReference type="Gene3D" id="3.40.366.10">
    <property type="entry name" value="Malonyl-Coenzyme A Acyl Carrier Protein, domain 2"/>
    <property type="match status" value="1"/>
</dbReference>
<evidence type="ECO:0000259" key="3">
    <source>
        <dbReference type="PROSITE" id="PS52004"/>
    </source>
</evidence>
<protein>
    <submittedName>
        <fullName evidence="4">Polyketide synthase</fullName>
    </submittedName>
</protein>
<dbReference type="PANTHER" id="PTHR43775:SF51">
    <property type="entry name" value="INACTIVE PHENOLPHTHIOCEROL SYNTHESIS POLYKETIDE SYNTHASE TYPE I PKS1-RELATED"/>
    <property type="match status" value="1"/>
</dbReference>
<feature type="non-terminal residue" evidence="4">
    <location>
        <position position="276"/>
    </location>
</feature>
<evidence type="ECO:0000256" key="1">
    <source>
        <dbReference type="ARBA" id="ARBA00022679"/>
    </source>
</evidence>
<dbReference type="Pfam" id="PF00698">
    <property type="entry name" value="Acyl_transf_1"/>
    <property type="match status" value="1"/>
</dbReference>
<dbReference type="InterPro" id="IPR020841">
    <property type="entry name" value="PKS_Beta-ketoAc_synthase_dom"/>
</dbReference>
<dbReference type="InterPro" id="IPR016039">
    <property type="entry name" value="Thiolase-like"/>
</dbReference>
<reference evidence="4" key="1">
    <citation type="submission" date="2008-03" db="EMBL/GenBank/DDBJ databases">
        <title>Diversity of polyketide synthase genes in actinomycetes isolated from Indonesia.</title>
        <authorList>
            <person name="Komaki H."/>
            <person name="Yamamura H."/>
            <person name="Lisdiyanti P."/>
            <person name="Widyastuti Y."/>
            <person name="Ando K."/>
            <person name="Harayama S."/>
        </authorList>
    </citation>
    <scope>NUCLEOTIDE SEQUENCE</scope>
    <source>
        <strain evidence="4">ID05-A0212</strain>
    </source>
</reference>
<dbReference type="Pfam" id="PF16197">
    <property type="entry name" value="KAsynt_C_assoc"/>
    <property type="match status" value="1"/>
</dbReference>
<dbReference type="PROSITE" id="PS52004">
    <property type="entry name" value="KS3_2"/>
    <property type="match status" value="1"/>
</dbReference>
<dbReference type="InterPro" id="IPR014043">
    <property type="entry name" value="Acyl_transferase_dom"/>
</dbReference>
<dbReference type="InterPro" id="IPR001227">
    <property type="entry name" value="Ac_transferase_dom_sf"/>
</dbReference>
<dbReference type="InterPro" id="IPR050091">
    <property type="entry name" value="PKS_NRPS_Biosynth_Enz"/>
</dbReference>
<dbReference type="InterPro" id="IPR032821">
    <property type="entry name" value="PKS_assoc"/>
</dbReference>
<dbReference type="InterPro" id="IPR014031">
    <property type="entry name" value="Ketoacyl_synth_C"/>
</dbReference>
<accession>C4TC19</accession>
<dbReference type="InterPro" id="IPR016035">
    <property type="entry name" value="Acyl_Trfase/lysoPLipase"/>
</dbReference>
<proteinExistence type="predicted"/>
<dbReference type="EMBL" id="AB431768">
    <property type="protein sequence ID" value="BAH67805.1"/>
    <property type="molecule type" value="Genomic_DNA"/>
</dbReference>
<dbReference type="SUPFAM" id="SSF53901">
    <property type="entry name" value="Thiolase-like"/>
    <property type="match status" value="1"/>
</dbReference>
<evidence type="ECO:0000313" key="4">
    <source>
        <dbReference type="EMBL" id="BAH67805.1"/>
    </source>
</evidence>
<dbReference type="PANTHER" id="PTHR43775">
    <property type="entry name" value="FATTY ACID SYNTHASE"/>
    <property type="match status" value="1"/>
</dbReference>
<feature type="non-terminal residue" evidence="4">
    <location>
        <position position="1"/>
    </location>
</feature>
<sequence length="276" mass="28707">HTQAAAGVGGVIKMVMALHNEILPRTLHVEEPTPKVDWSAGTVRLLSDARPWPRAEVPRRAAVSSFGASGTNAHLIVEEAPGALPEAEPREDGSPRPWLLAAHSEAALADQVRKLLTHLDREPGLTPADIGWSLATTRADFGHRAVVVGATTDVLRTGLEALAAGLPAANLVTGVVNPSRSSLTRPVLVFPGQGGQWVGMAVELLESSSVFAARFAECAAALDPLTGWSLLDVVCGVEGAAGFDRVDVVQPVLFAVMVSLAAVWESLGVVPAAVVG</sequence>
<keyword evidence="2" id="KW-0511">Multifunctional enzyme</keyword>
<feature type="domain" description="Ketosynthase family 3 (KS3)" evidence="3">
    <location>
        <begin position="1"/>
        <end position="79"/>
    </location>
</feature>
<dbReference type="GO" id="GO:0004312">
    <property type="term" value="F:fatty acid synthase activity"/>
    <property type="evidence" value="ECO:0007669"/>
    <property type="project" value="TreeGrafter"/>
</dbReference>
<dbReference type="GO" id="GO:0006633">
    <property type="term" value="P:fatty acid biosynthetic process"/>
    <property type="evidence" value="ECO:0007669"/>
    <property type="project" value="TreeGrafter"/>
</dbReference>
<dbReference type="Pfam" id="PF02801">
    <property type="entry name" value="Ketoacyl-synt_C"/>
    <property type="match status" value="1"/>
</dbReference>
<organism evidence="4">
    <name type="scientific">Streptomyces sp. ID05-A0212</name>
    <dbReference type="NCBI Taxonomy" id="516203"/>
    <lineage>
        <taxon>Bacteria</taxon>
        <taxon>Bacillati</taxon>
        <taxon>Actinomycetota</taxon>
        <taxon>Actinomycetes</taxon>
        <taxon>Kitasatosporales</taxon>
        <taxon>Streptomycetaceae</taxon>
        <taxon>Streptomyces</taxon>
    </lineage>
</organism>
<dbReference type="Gene3D" id="3.40.47.10">
    <property type="match status" value="1"/>
</dbReference>
<name>C4TC19_9ACTN</name>